<protein>
    <submittedName>
        <fullName evidence="3">Uncharacterized protein</fullName>
    </submittedName>
</protein>
<sequence>MLPADLDDEERINIAHEHPTDLDSGPSSASSPGSGVPTFLQQHHRSKSAARHRSHTTTEGSSSHLLARLIAQDEEVRELNATLFATSQRVEAESSRADAAERRALDYFSRLRSTSESRERADQDSARLREELKLYKLQLENAQKEIFRAQDIINQVSAQRNEAEAEAARARTKARKLQEEKLVMLAREEGHRLGYREGLSIGRRVGFNEGRQRLAVEPSNRLRQYPHSQEDDTDDNEEDDTAEEEERNDPRPQAQMRSRASNRHHPSITARARSRHPLYVLTILHPTRRYFPCQHSSLPFPSARPPMSPARPLHKIQANQRPFARSQSALVQSYLTILFTSLPMVGSQGPIPAHHIYLYLPHTNSSSPSPPRPALSLLTCMTADPVTHNNPARSHPFVRGTMLITHLYLYLRRFSARRRLFHAPRHMSPSTILYQRRTNDLGVPCGMRYTSDEPGAAASPPEVPSLKTNIEIRSDDSRIGPRQRA</sequence>
<feature type="compositionally biased region" description="Basic residues" evidence="2">
    <location>
        <begin position="42"/>
        <end position="55"/>
    </location>
</feature>
<name>A0A0D0DXH6_9AGAM</name>
<feature type="coiled-coil region" evidence="1">
    <location>
        <begin position="111"/>
        <end position="180"/>
    </location>
</feature>
<feature type="compositionally biased region" description="Acidic residues" evidence="2">
    <location>
        <begin position="1"/>
        <end position="10"/>
    </location>
</feature>
<accession>A0A0D0DXH6</accession>
<proteinExistence type="predicted"/>
<feature type="compositionally biased region" description="Basic residues" evidence="2">
    <location>
        <begin position="260"/>
        <end position="272"/>
    </location>
</feature>
<feature type="compositionally biased region" description="Acidic residues" evidence="2">
    <location>
        <begin position="231"/>
        <end position="247"/>
    </location>
</feature>
<organism evidence="3 4">
    <name type="scientific">Paxillus rubicundulus Ve08.2h10</name>
    <dbReference type="NCBI Taxonomy" id="930991"/>
    <lineage>
        <taxon>Eukaryota</taxon>
        <taxon>Fungi</taxon>
        <taxon>Dikarya</taxon>
        <taxon>Basidiomycota</taxon>
        <taxon>Agaricomycotina</taxon>
        <taxon>Agaricomycetes</taxon>
        <taxon>Agaricomycetidae</taxon>
        <taxon>Boletales</taxon>
        <taxon>Paxilineae</taxon>
        <taxon>Paxillaceae</taxon>
        <taxon>Paxillus</taxon>
    </lineage>
</organism>
<feature type="region of interest" description="Disordered" evidence="2">
    <location>
        <begin position="215"/>
        <end position="272"/>
    </location>
</feature>
<evidence type="ECO:0000256" key="1">
    <source>
        <dbReference type="SAM" id="Coils"/>
    </source>
</evidence>
<evidence type="ECO:0000256" key="2">
    <source>
        <dbReference type="SAM" id="MobiDB-lite"/>
    </source>
</evidence>
<dbReference type="HOGENOM" id="CLU_562712_0_0_1"/>
<evidence type="ECO:0000313" key="4">
    <source>
        <dbReference type="Proteomes" id="UP000054538"/>
    </source>
</evidence>
<reference evidence="3 4" key="1">
    <citation type="submission" date="2014-04" db="EMBL/GenBank/DDBJ databases">
        <authorList>
            <consortium name="DOE Joint Genome Institute"/>
            <person name="Kuo A."/>
            <person name="Kohler A."/>
            <person name="Jargeat P."/>
            <person name="Nagy L.G."/>
            <person name="Floudas D."/>
            <person name="Copeland A."/>
            <person name="Barry K.W."/>
            <person name="Cichocki N."/>
            <person name="Veneault-Fourrey C."/>
            <person name="LaButti K."/>
            <person name="Lindquist E.A."/>
            <person name="Lipzen A."/>
            <person name="Lundell T."/>
            <person name="Morin E."/>
            <person name="Murat C."/>
            <person name="Sun H."/>
            <person name="Tunlid A."/>
            <person name="Henrissat B."/>
            <person name="Grigoriev I.V."/>
            <person name="Hibbett D.S."/>
            <person name="Martin F."/>
            <person name="Nordberg H.P."/>
            <person name="Cantor M.N."/>
            <person name="Hua S.X."/>
        </authorList>
    </citation>
    <scope>NUCLEOTIDE SEQUENCE [LARGE SCALE GENOMIC DNA]</scope>
    <source>
        <strain evidence="3 4">Ve08.2h10</strain>
    </source>
</reference>
<dbReference type="OrthoDB" id="3268221at2759"/>
<keyword evidence="1" id="KW-0175">Coiled coil</keyword>
<feature type="compositionally biased region" description="Basic and acidic residues" evidence="2">
    <location>
        <begin position="11"/>
        <end position="21"/>
    </location>
</feature>
<keyword evidence="4" id="KW-1185">Reference proteome</keyword>
<feature type="compositionally biased region" description="Basic and acidic residues" evidence="2">
    <location>
        <begin position="470"/>
        <end position="479"/>
    </location>
</feature>
<feature type="region of interest" description="Disordered" evidence="2">
    <location>
        <begin position="451"/>
        <end position="485"/>
    </location>
</feature>
<dbReference type="EMBL" id="KN825434">
    <property type="protein sequence ID" value="KIK91049.1"/>
    <property type="molecule type" value="Genomic_DNA"/>
</dbReference>
<feature type="region of interest" description="Disordered" evidence="2">
    <location>
        <begin position="1"/>
        <end position="64"/>
    </location>
</feature>
<dbReference type="InParanoid" id="A0A0D0DXH6"/>
<reference evidence="4" key="2">
    <citation type="submission" date="2015-01" db="EMBL/GenBank/DDBJ databases">
        <title>Evolutionary Origins and Diversification of the Mycorrhizal Mutualists.</title>
        <authorList>
            <consortium name="DOE Joint Genome Institute"/>
            <consortium name="Mycorrhizal Genomics Consortium"/>
            <person name="Kohler A."/>
            <person name="Kuo A."/>
            <person name="Nagy L.G."/>
            <person name="Floudas D."/>
            <person name="Copeland A."/>
            <person name="Barry K.W."/>
            <person name="Cichocki N."/>
            <person name="Veneault-Fourrey C."/>
            <person name="LaButti K."/>
            <person name="Lindquist E.A."/>
            <person name="Lipzen A."/>
            <person name="Lundell T."/>
            <person name="Morin E."/>
            <person name="Murat C."/>
            <person name="Riley R."/>
            <person name="Ohm R."/>
            <person name="Sun H."/>
            <person name="Tunlid A."/>
            <person name="Henrissat B."/>
            <person name="Grigoriev I.V."/>
            <person name="Hibbett D.S."/>
            <person name="Martin F."/>
        </authorList>
    </citation>
    <scope>NUCLEOTIDE SEQUENCE [LARGE SCALE GENOMIC DNA]</scope>
    <source>
        <strain evidence="4">Ve08.2h10</strain>
    </source>
</reference>
<feature type="compositionally biased region" description="Low complexity" evidence="2">
    <location>
        <begin position="24"/>
        <end position="37"/>
    </location>
</feature>
<dbReference type="Proteomes" id="UP000054538">
    <property type="component" value="Unassembled WGS sequence"/>
</dbReference>
<dbReference type="AlphaFoldDB" id="A0A0D0DXH6"/>
<gene>
    <name evidence="3" type="ORF">PAXRUDRAFT_651114</name>
</gene>
<evidence type="ECO:0000313" key="3">
    <source>
        <dbReference type="EMBL" id="KIK91049.1"/>
    </source>
</evidence>
<dbReference type="STRING" id="930991.A0A0D0DXH6"/>